<accession>A0A6L4WQY7</accession>
<proteinExistence type="predicted"/>
<sequence length="203" mass="24032">MPKFHNKTLQDAIKSNKDLYLLALESPLVTPRSYDKTNHILFKKIFTWSDELIKENPSKYIKINYAYDIPKGINKNLESKSKLCCIISGNKKVSYENELYSERLKAIKWFEKNHIEDFDLYGTGWDEVAFGENRYINYILRRSGFLRNFFATNRPSCKGKVERKNINFPSAMKMQEIYQDILQKKSLIAFLLDVYLFTWVLII</sequence>
<evidence type="ECO:0000313" key="1">
    <source>
        <dbReference type="EMBL" id="KAB7887411.1"/>
    </source>
</evidence>
<dbReference type="EMBL" id="WFKK01000032">
    <property type="protein sequence ID" value="KAB7887411.1"/>
    <property type="molecule type" value="Genomic_DNA"/>
</dbReference>
<comment type="caution">
    <text evidence="1">The sequence shown here is derived from an EMBL/GenBank/DDBJ whole genome shotgun (WGS) entry which is preliminary data.</text>
</comment>
<gene>
    <name evidence="1" type="ORF">GBG19_10630</name>
</gene>
<dbReference type="Proteomes" id="UP000472839">
    <property type="component" value="Unassembled WGS sequence"/>
</dbReference>
<name>A0A6L4WQY7_9BACT</name>
<protein>
    <submittedName>
        <fullName evidence="1">Uncharacterized protein</fullName>
    </submittedName>
</protein>
<reference evidence="1 2" key="1">
    <citation type="submission" date="2019-10" db="EMBL/GenBank/DDBJ databases">
        <title>Poseidonibacter ostreae sp. nov., isolated from the gut of the Ostrea denselamellosa.</title>
        <authorList>
            <person name="Choi A."/>
        </authorList>
    </citation>
    <scope>NUCLEOTIDE SEQUENCE [LARGE SCALE GENOMIC DNA]</scope>
    <source>
        <strain evidence="1 2">SJOD-M-33</strain>
    </source>
</reference>
<dbReference type="RefSeq" id="WP_152279786.1">
    <property type="nucleotide sequence ID" value="NZ_WFKK01000032.1"/>
</dbReference>
<dbReference type="AlphaFoldDB" id="A0A6L4WQY7"/>
<evidence type="ECO:0000313" key="2">
    <source>
        <dbReference type="Proteomes" id="UP000472839"/>
    </source>
</evidence>
<organism evidence="1 2">
    <name type="scientific">Poseidonibacter ostreae</name>
    <dbReference type="NCBI Taxonomy" id="2654171"/>
    <lineage>
        <taxon>Bacteria</taxon>
        <taxon>Pseudomonadati</taxon>
        <taxon>Campylobacterota</taxon>
        <taxon>Epsilonproteobacteria</taxon>
        <taxon>Campylobacterales</taxon>
        <taxon>Arcobacteraceae</taxon>
        <taxon>Poseidonibacter</taxon>
    </lineage>
</organism>